<evidence type="ECO:0000256" key="8">
    <source>
        <dbReference type="ARBA" id="ARBA00022758"/>
    </source>
</evidence>
<keyword evidence="6" id="KW-0548">Nucleotidyltransferase</keyword>
<dbReference type="GO" id="GO:0075523">
    <property type="term" value="P:viral translational frameshifting"/>
    <property type="evidence" value="ECO:0007669"/>
    <property type="project" value="UniProtKB-KW"/>
</dbReference>
<keyword evidence="11" id="KW-0693">Viral RNA replication</keyword>
<dbReference type="Gene3D" id="2.40.10.10">
    <property type="entry name" value="Trypsin-like serine proteases"/>
    <property type="match status" value="2"/>
</dbReference>
<evidence type="ECO:0000256" key="4">
    <source>
        <dbReference type="ARBA" id="ARBA00022679"/>
    </source>
</evidence>
<dbReference type="EMBL" id="KY052165">
    <property type="protein sequence ID" value="AQT46023.1"/>
    <property type="molecule type" value="Genomic_RNA"/>
</dbReference>
<dbReference type="GO" id="GO:0016020">
    <property type="term" value="C:membrane"/>
    <property type="evidence" value="ECO:0007669"/>
    <property type="project" value="UniProtKB-SubCell"/>
</dbReference>
<evidence type="ECO:0000256" key="6">
    <source>
        <dbReference type="ARBA" id="ARBA00022695"/>
    </source>
</evidence>
<dbReference type="GO" id="GO:0000166">
    <property type="term" value="F:nucleotide binding"/>
    <property type="evidence" value="ECO:0007669"/>
    <property type="project" value="UniProtKB-KW"/>
</dbReference>
<evidence type="ECO:0000256" key="2">
    <source>
        <dbReference type="ARBA" id="ARBA00022484"/>
    </source>
</evidence>
<evidence type="ECO:0000256" key="3">
    <source>
        <dbReference type="ARBA" id="ARBA00022670"/>
    </source>
</evidence>
<reference evidence="19" key="1">
    <citation type="submission" date="2016-10" db="EMBL/GenBank/DDBJ databases">
        <title>A recombinant event exists in Sugarcane yellow leaf virus-REU genotype.</title>
        <authorList>
            <person name="Lin Y.H."/>
            <person name="Chen J.S."/>
            <person name="Gao S.J."/>
        </authorList>
    </citation>
    <scope>NUCLEOTIDE SEQUENCE</scope>
    <source>
        <strain evidence="19">REU-YL11</strain>
    </source>
</reference>
<evidence type="ECO:0000256" key="10">
    <source>
        <dbReference type="ARBA" id="ARBA00022825"/>
    </source>
</evidence>
<dbReference type="InterPro" id="IPR043502">
    <property type="entry name" value="DNA/RNA_pol_sf"/>
</dbReference>
<comment type="catalytic activity">
    <reaction evidence="14">
        <text>RNA(n) + a ribonucleoside 5'-triphosphate = RNA(n+1) + diphosphate</text>
        <dbReference type="Rhea" id="RHEA:21248"/>
        <dbReference type="Rhea" id="RHEA-COMP:14527"/>
        <dbReference type="Rhea" id="RHEA-COMP:17342"/>
        <dbReference type="ChEBI" id="CHEBI:33019"/>
        <dbReference type="ChEBI" id="CHEBI:61557"/>
        <dbReference type="ChEBI" id="CHEBI:140395"/>
        <dbReference type="EC" id="2.7.7.48"/>
    </reaction>
</comment>
<evidence type="ECO:0000259" key="17">
    <source>
        <dbReference type="PROSITE" id="PS50507"/>
    </source>
</evidence>
<dbReference type="PROSITE" id="PS50507">
    <property type="entry name" value="RDRP_SSRNA_POS"/>
    <property type="match status" value="1"/>
</dbReference>
<dbReference type="GO" id="GO:0006508">
    <property type="term" value="P:proteolysis"/>
    <property type="evidence" value="ECO:0007669"/>
    <property type="project" value="UniProtKB-KW"/>
</dbReference>
<dbReference type="SUPFAM" id="SSF50494">
    <property type="entry name" value="Trypsin-like serine proteases"/>
    <property type="match status" value="1"/>
</dbReference>
<keyword evidence="2 19" id="KW-0696">RNA-directed RNA polymerase</keyword>
<evidence type="ECO:0000256" key="12">
    <source>
        <dbReference type="ARBA" id="ARBA00022989"/>
    </source>
</evidence>
<keyword evidence="8" id="KW-0688">Ribosomal frameshifting</keyword>
<dbReference type="GO" id="GO:0006351">
    <property type="term" value="P:DNA-templated transcription"/>
    <property type="evidence" value="ECO:0007669"/>
    <property type="project" value="InterPro"/>
</dbReference>
<feature type="compositionally biased region" description="Polar residues" evidence="15">
    <location>
        <begin position="478"/>
        <end position="489"/>
    </location>
</feature>
<proteinExistence type="predicted"/>
<dbReference type="PROSITE" id="PS51868">
    <property type="entry name" value="PEPTIDASE_S39"/>
    <property type="match status" value="1"/>
</dbReference>
<dbReference type="GO" id="GO:0039694">
    <property type="term" value="P:viral RNA genome replication"/>
    <property type="evidence" value="ECO:0007669"/>
    <property type="project" value="InterPro"/>
</dbReference>
<keyword evidence="10" id="KW-0720">Serine protease</keyword>
<keyword evidence="12 16" id="KW-1133">Transmembrane helix</keyword>
<feature type="transmembrane region" description="Helical" evidence="16">
    <location>
        <begin position="181"/>
        <end position="202"/>
    </location>
</feature>
<keyword evidence="5 16" id="KW-0812">Transmembrane</keyword>
<evidence type="ECO:0000256" key="7">
    <source>
        <dbReference type="ARBA" id="ARBA00022741"/>
    </source>
</evidence>
<evidence type="ECO:0000256" key="1">
    <source>
        <dbReference type="ARBA" id="ARBA00004141"/>
    </source>
</evidence>
<evidence type="ECO:0000256" key="5">
    <source>
        <dbReference type="ARBA" id="ARBA00022692"/>
    </source>
</evidence>
<sequence length="1070" mass="120299">MAPTLPFTTGWSTFALLLLLWYQFCSCQTQPLDGTSILRDSTSSLSFYGLPATNSTIELRDAVPSGLYSSKITSAPNFSELSYSSMLGWMFFKMWLDCKTFSREATTLSDRFLEYTFSNTKGLLVEFLNNLLWNLIRLYVCAFTITIRLIMTMTILAWKPILIICLLVVLTSMVYHLMRKLFSFIQIWWVIAPVLMIYRTVICIHRRLFASRGDEKMVQGFKSFAVPMSPPGHSVLEIVHPDDSHMGYASCVRLKNGEEALMTSVHCISDAFKVRSFRNGIKIPLTEFQVLLPANAMDIVLLRGPPEWKSILGAKAAHFTPVNQLNKGAVSFFIFDKEWMMHNAKVTGTDGFYATVLSNTEKGYSGAPYWNGKSIVGVHKGHVYGDDSKNYNLMSPIPPVKGLTAPNFVYESPSLQGDVFSDADVSDIADYAEEVYEKTLAEPKVWKPASGKYWWEMAEEEDDFAVEANLPPPDKPVENSTAKEQTPASTVEKATVAGSDDSRPGKRAKWRRPLKNTGIHPAQARRIYKRVAQQHRLAIDSKDRSELHCNEGGGETAASSTEQTAAERREEVAQKTQDLEHFFQAAYKWEESTSDIPGFRKCGKLPALYHPPKPKSTQWGERIISEHPEMAAKVAGFGWPSFGAQAEETSLRLQAARWLKRAESAEKPTAAQRKLVIDRVVKAYEPCKTNAPHTSSSGSLIWSDFLKDFKEAVNSLELDAGIGLPYKLLNKDTHRQMVEDPKFLPLLTRLTWNRLQKMSQVDFREMSPEQLVREGLCDPIRLFVKGEPHKQAKLDEGRYRLIMSVSLVDQLVARVLFQAQNKREIALWRAIPSKPGFGLSTDREAREFIESLSRTVGCPPAEVIHGWRDKIVPTDCSGFDWSVADWMLEDDMEVRNLLTINNNELTRRLRACWLKCITNSVICTSGGVLYAQTHPGVQKSGSYNTSSSNSRVRVMAAFHCGADWAIAMGDDALESPNSNINAYQKLGFKVEVASQLEFCSHVFEQEDLARPLNVNKMLYRLIFGYNPACGNAEVLCNYLQAVASVLNELRHDPQLVATLHEWLVPGAATK</sequence>
<feature type="transmembrane region" description="Helical" evidence="16">
    <location>
        <begin position="157"/>
        <end position="175"/>
    </location>
</feature>
<dbReference type="GO" id="GO:0003723">
    <property type="term" value="F:RNA binding"/>
    <property type="evidence" value="ECO:0007669"/>
    <property type="project" value="InterPro"/>
</dbReference>
<feature type="transmembrane region" description="Helical" evidence="16">
    <location>
        <begin position="131"/>
        <end position="150"/>
    </location>
</feature>
<evidence type="ECO:0000256" key="11">
    <source>
        <dbReference type="ARBA" id="ARBA00022953"/>
    </source>
</evidence>
<evidence type="ECO:0000256" key="13">
    <source>
        <dbReference type="ARBA" id="ARBA00023136"/>
    </source>
</evidence>
<organism evidence="19">
    <name type="scientific">Sugarcane yellow leaf virus</name>
    <dbReference type="NCBI Taxonomy" id="94290"/>
    <lineage>
        <taxon>Viruses</taxon>
        <taxon>Riboviria</taxon>
        <taxon>Orthornavirae</taxon>
        <taxon>Pisuviricota</taxon>
        <taxon>Pisoniviricetes</taxon>
        <taxon>Sobelivirales</taxon>
        <taxon>Solemoviridae</taxon>
        <taxon>Polerovirus</taxon>
        <taxon>Polerovirus SCYLV</taxon>
    </lineage>
</organism>
<dbReference type="InterPro" id="IPR001795">
    <property type="entry name" value="RNA-dir_pol_luteovirus"/>
</dbReference>
<evidence type="ECO:0000259" key="18">
    <source>
        <dbReference type="PROSITE" id="PS51868"/>
    </source>
</evidence>
<evidence type="ECO:0000256" key="15">
    <source>
        <dbReference type="SAM" id="MobiDB-lite"/>
    </source>
</evidence>
<feature type="compositionally biased region" description="Basic and acidic residues" evidence="15">
    <location>
        <begin position="539"/>
        <end position="549"/>
    </location>
</feature>
<dbReference type="Pfam" id="PF02122">
    <property type="entry name" value="Peptidase_S39"/>
    <property type="match status" value="1"/>
</dbReference>
<evidence type="ECO:0000256" key="16">
    <source>
        <dbReference type="SAM" id="Phobius"/>
    </source>
</evidence>
<dbReference type="InterPro" id="IPR043504">
    <property type="entry name" value="Peptidase_S1_PA_chymotrypsin"/>
</dbReference>
<dbReference type="SUPFAM" id="SSF56672">
    <property type="entry name" value="DNA/RNA polymerases"/>
    <property type="match status" value="1"/>
</dbReference>
<feature type="compositionally biased region" description="Basic residues" evidence="15">
    <location>
        <begin position="505"/>
        <end position="514"/>
    </location>
</feature>
<evidence type="ECO:0000313" key="19">
    <source>
        <dbReference type="EMBL" id="AQT46023.1"/>
    </source>
</evidence>
<keyword evidence="9" id="KW-0378">Hydrolase</keyword>
<dbReference type="InterPro" id="IPR007094">
    <property type="entry name" value="RNA-dir_pol_PSvirus"/>
</dbReference>
<feature type="domain" description="RdRp catalytic" evidence="17">
    <location>
        <begin position="869"/>
        <end position="984"/>
    </location>
</feature>
<feature type="region of interest" description="Disordered" evidence="15">
    <location>
        <begin position="467"/>
        <end position="516"/>
    </location>
</feature>
<accession>A0A2D0WHH2</accession>
<keyword evidence="3" id="KW-0645">Protease</keyword>
<keyword evidence="4" id="KW-0808">Transferase</keyword>
<dbReference type="InterPro" id="IPR000382">
    <property type="entry name" value="Peptidase_S39B_luteovirus"/>
</dbReference>
<dbReference type="PRINTS" id="PR00914">
    <property type="entry name" value="LVIRUSRNAPOL"/>
</dbReference>
<keyword evidence="7" id="KW-0547">Nucleotide-binding</keyword>
<keyword evidence="13 16" id="KW-0472">Membrane</keyword>
<dbReference type="GO" id="GO:0003968">
    <property type="term" value="F:RNA-directed RNA polymerase activity"/>
    <property type="evidence" value="ECO:0007669"/>
    <property type="project" value="UniProtKB-KW"/>
</dbReference>
<feature type="domain" description="Peptidase S39" evidence="18">
    <location>
        <begin position="218"/>
        <end position="411"/>
    </location>
</feature>
<dbReference type="GO" id="GO:0004252">
    <property type="term" value="F:serine-type endopeptidase activity"/>
    <property type="evidence" value="ECO:0007669"/>
    <property type="project" value="InterPro"/>
</dbReference>
<evidence type="ECO:0000256" key="9">
    <source>
        <dbReference type="ARBA" id="ARBA00022801"/>
    </source>
</evidence>
<evidence type="ECO:0000256" key="14">
    <source>
        <dbReference type="ARBA" id="ARBA00048744"/>
    </source>
</evidence>
<comment type="subcellular location">
    <subcellularLocation>
        <location evidence="1">Membrane</location>
        <topology evidence="1">Multi-pass membrane protein</topology>
    </subcellularLocation>
</comment>
<protein>
    <submittedName>
        <fullName evidence="19">RNA-dependent RNA polymerase</fullName>
    </submittedName>
</protein>
<name>A0A2D0WHH2_9VIRU</name>
<feature type="region of interest" description="Disordered" evidence="15">
    <location>
        <begin position="539"/>
        <end position="566"/>
    </location>
</feature>
<dbReference type="Pfam" id="PF02123">
    <property type="entry name" value="RdRP_4"/>
    <property type="match status" value="1"/>
</dbReference>
<dbReference type="InterPro" id="IPR009003">
    <property type="entry name" value="Peptidase_S1_PA"/>
</dbReference>